<organism evidence="4 5">
    <name type="scientific">Agrilactobacillus composti DSM 18527 = JCM 14202</name>
    <dbReference type="NCBI Taxonomy" id="1423734"/>
    <lineage>
        <taxon>Bacteria</taxon>
        <taxon>Bacillati</taxon>
        <taxon>Bacillota</taxon>
        <taxon>Bacilli</taxon>
        <taxon>Lactobacillales</taxon>
        <taxon>Lactobacillaceae</taxon>
        <taxon>Agrilactobacillus</taxon>
    </lineage>
</organism>
<dbReference type="Proteomes" id="UP000051236">
    <property type="component" value="Unassembled WGS sequence"/>
</dbReference>
<keyword evidence="5" id="KW-1185">Reference proteome</keyword>
<dbReference type="Pfam" id="PF00440">
    <property type="entry name" value="TetR_N"/>
    <property type="match status" value="1"/>
</dbReference>
<dbReference type="PANTHER" id="PTHR43479:SF7">
    <property type="entry name" value="TETR-FAMILY TRANSCRIPTIONAL REGULATOR"/>
    <property type="match status" value="1"/>
</dbReference>
<reference evidence="4 5" key="1">
    <citation type="journal article" date="2015" name="Genome Announc.">
        <title>Expanding the biotechnology potential of lactobacilli through comparative genomics of 213 strains and associated genera.</title>
        <authorList>
            <person name="Sun Z."/>
            <person name="Harris H.M."/>
            <person name="McCann A."/>
            <person name="Guo C."/>
            <person name="Argimon S."/>
            <person name="Zhang W."/>
            <person name="Yang X."/>
            <person name="Jeffery I.B."/>
            <person name="Cooney J.C."/>
            <person name="Kagawa T.F."/>
            <person name="Liu W."/>
            <person name="Song Y."/>
            <person name="Salvetti E."/>
            <person name="Wrobel A."/>
            <person name="Rasinkangas P."/>
            <person name="Parkhill J."/>
            <person name="Rea M.C."/>
            <person name="O'Sullivan O."/>
            <person name="Ritari J."/>
            <person name="Douillard F.P."/>
            <person name="Paul Ross R."/>
            <person name="Yang R."/>
            <person name="Briner A.E."/>
            <person name="Felis G.E."/>
            <person name="de Vos W.M."/>
            <person name="Barrangou R."/>
            <person name="Klaenhammer T.R."/>
            <person name="Caufield P.W."/>
            <person name="Cui Y."/>
            <person name="Zhang H."/>
            <person name="O'Toole P.W."/>
        </authorList>
    </citation>
    <scope>NUCLEOTIDE SEQUENCE [LARGE SCALE GENOMIC DNA]</scope>
    <source>
        <strain evidence="4 5">DSM 18527</strain>
    </source>
</reference>
<dbReference type="SUPFAM" id="SSF46689">
    <property type="entry name" value="Homeodomain-like"/>
    <property type="match status" value="1"/>
</dbReference>
<dbReference type="GO" id="GO:0003677">
    <property type="term" value="F:DNA binding"/>
    <property type="evidence" value="ECO:0007669"/>
    <property type="project" value="UniProtKB-UniRule"/>
</dbReference>
<dbReference type="Gene3D" id="1.10.357.10">
    <property type="entry name" value="Tetracycline Repressor, domain 2"/>
    <property type="match status" value="1"/>
</dbReference>
<gene>
    <name evidence="4" type="ORF">FC83_GL001563</name>
</gene>
<evidence type="ECO:0000259" key="3">
    <source>
        <dbReference type="PROSITE" id="PS50977"/>
    </source>
</evidence>
<feature type="domain" description="HTH tetR-type" evidence="3">
    <location>
        <begin position="14"/>
        <end position="74"/>
    </location>
</feature>
<dbReference type="InterPro" id="IPR009057">
    <property type="entry name" value="Homeodomain-like_sf"/>
</dbReference>
<evidence type="ECO:0000313" key="5">
    <source>
        <dbReference type="Proteomes" id="UP000051236"/>
    </source>
</evidence>
<sequence length="190" mass="21943">MEKSGTIMADLRTRRTDISIQNAFVSLVLKKGFKNVTVIDIATEAMINRQTFYKHYQDKYQLAEKMMTDFTDKYDQLLKKRIELTQQHQDFMVIQSMFTQEINQTLRTHSQLIRALKVIQFDHISLDQSLKRVIAANLPLIMGHQPSKFEMALLTALILGIFDYVIAGQKLPEPEEVKAAIHDMLTLLGQ</sequence>
<evidence type="ECO:0000256" key="2">
    <source>
        <dbReference type="PROSITE-ProRule" id="PRU00335"/>
    </source>
</evidence>
<dbReference type="PATRIC" id="fig|1423734.3.peg.1582"/>
<dbReference type="InterPro" id="IPR001647">
    <property type="entry name" value="HTH_TetR"/>
</dbReference>
<feature type="DNA-binding region" description="H-T-H motif" evidence="2">
    <location>
        <begin position="37"/>
        <end position="56"/>
    </location>
</feature>
<accession>X0PD72</accession>
<dbReference type="AlphaFoldDB" id="X0PD72"/>
<dbReference type="InterPro" id="IPR050624">
    <property type="entry name" value="HTH-type_Tx_Regulator"/>
</dbReference>
<evidence type="ECO:0000313" key="4">
    <source>
        <dbReference type="EMBL" id="KRM30432.1"/>
    </source>
</evidence>
<dbReference type="PROSITE" id="PS50977">
    <property type="entry name" value="HTH_TETR_2"/>
    <property type="match status" value="1"/>
</dbReference>
<dbReference type="EMBL" id="AZGA01000088">
    <property type="protein sequence ID" value="KRM30432.1"/>
    <property type="molecule type" value="Genomic_DNA"/>
</dbReference>
<dbReference type="PANTHER" id="PTHR43479">
    <property type="entry name" value="ACREF/ENVCD OPERON REPRESSOR-RELATED"/>
    <property type="match status" value="1"/>
</dbReference>
<comment type="caution">
    <text evidence="4">The sequence shown here is derived from an EMBL/GenBank/DDBJ whole genome shotgun (WGS) entry which is preliminary data.</text>
</comment>
<evidence type="ECO:0000256" key="1">
    <source>
        <dbReference type="ARBA" id="ARBA00023125"/>
    </source>
</evidence>
<protein>
    <submittedName>
        <fullName evidence="4">Transcription regulator</fullName>
    </submittedName>
</protein>
<dbReference type="STRING" id="1423734.FC83_GL001563"/>
<proteinExistence type="predicted"/>
<name>X0PD72_9LACO</name>
<keyword evidence="1 2" id="KW-0238">DNA-binding</keyword>
<dbReference type="eggNOG" id="COG1309">
    <property type="taxonomic scope" value="Bacteria"/>
</dbReference>